<name>A0A1G8AWN2_ANETH</name>
<dbReference type="RefSeq" id="WP_257721589.1">
    <property type="nucleotide sequence ID" value="NZ_CP080764.1"/>
</dbReference>
<dbReference type="Proteomes" id="UP000198956">
    <property type="component" value="Unassembled WGS sequence"/>
</dbReference>
<evidence type="ECO:0000313" key="2">
    <source>
        <dbReference type="Proteomes" id="UP000198956"/>
    </source>
</evidence>
<reference evidence="1 2" key="1">
    <citation type="submission" date="2016-10" db="EMBL/GenBank/DDBJ databases">
        <authorList>
            <person name="de Groot N.N."/>
        </authorList>
    </citation>
    <scope>NUCLEOTIDE SEQUENCE [LARGE SCALE GENOMIC DNA]</scope>
    <source>
        <strain evidence="1 2">L 420-91</strain>
    </source>
</reference>
<protein>
    <submittedName>
        <fullName evidence="1">Uncharacterized protein</fullName>
    </submittedName>
</protein>
<dbReference type="AlphaFoldDB" id="A0A1G8AWN2"/>
<sequence length="44" mass="5014">MSEVFFEEAPEVNSINRLPAGSPMGNTKKVPLTRTQERYKPICF</sequence>
<organism evidence="1 2">
    <name type="scientific">Aneurinibacillus thermoaerophilus</name>
    <dbReference type="NCBI Taxonomy" id="143495"/>
    <lineage>
        <taxon>Bacteria</taxon>
        <taxon>Bacillati</taxon>
        <taxon>Bacillota</taxon>
        <taxon>Bacilli</taxon>
        <taxon>Bacillales</taxon>
        <taxon>Paenibacillaceae</taxon>
        <taxon>Aneurinibacillus group</taxon>
        <taxon>Aneurinibacillus</taxon>
    </lineage>
</organism>
<dbReference type="EMBL" id="FNDE01000018">
    <property type="protein sequence ID" value="SDH25389.1"/>
    <property type="molecule type" value="Genomic_DNA"/>
</dbReference>
<accession>A0A1G8AWN2</accession>
<proteinExistence type="predicted"/>
<gene>
    <name evidence="1" type="ORF">SAMN04489735_101864</name>
</gene>
<evidence type="ECO:0000313" key="1">
    <source>
        <dbReference type="EMBL" id="SDH25389.1"/>
    </source>
</evidence>
<dbReference type="GeneID" id="97143579"/>